<sequence length="375" mass="42046">MASGTNIEWTDLTQNIVWGCRRKSEGCLNCYIPRQPPLRMGGQKFNHDGLGATTGLVFRPEKLAMPLKIRAPKKIFVNSLSDLFLKEVPAELVARQWIVMALTPRHTFQILTKRPERAKLLLNDQPRWQALLNEALRWVIENVDAKMPYADVDRVQAWLDEPKTVDDELRPLPNVWLGTSTETQRWANVRIPHLLMTPAAVRFISAEPLLGAIDLTRLPWTDGGGTRLDVVNGRHGTTGLWVQKAKRLDWVIVGGESGPGARPMHPDWARSPRTQCQQAGVPFFFKQHGEWAPVGPLYCEDDGPGSIADDARTEAVHLEVVERRTVIQLERDGYIVGDDHQPGDPRTWLMAKVGKKAAGRELDGVQHNQFPAGVA</sequence>
<evidence type="ECO:0000313" key="2">
    <source>
        <dbReference type="Proteomes" id="UP000093053"/>
    </source>
</evidence>
<gene>
    <name evidence="1" type="ORF">BBK82_03680</name>
</gene>
<dbReference type="InterPro" id="IPR011101">
    <property type="entry name" value="DUF5131"/>
</dbReference>
<dbReference type="RefSeq" id="WP_065913733.1">
    <property type="nucleotide sequence ID" value="NZ_CP016793.1"/>
</dbReference>
<evidence type="ECO:0008006" key="3">
    <source>
        <dbReference type="Google" id="ProtNLM"/>
    </source>
</evidence>
<dbReference type="Proteomes" id="UP000093053">
    <property type="component" value="Chromosome"/>
</dbReference>
<evidence type="ECO:0000313" key="1">
    <source>
        <dbReference type="EMBL" id="ANZ35317.1"/>
    </source>
</evidence>
<dbReference type="KEGG" id="led:BBK82_03680"/>
<keyword evidence="2" id="KW-1185">Reference proteome</keyword>
<dbReference type="Pfam" id="PF07505">
    <property type="entry name" value="DUF5131"/>
    <property type="match status" value="1"/>
</dbReference>
<organism evidence="1 2">
    <name type="scientific">Lentzea guizhouensis</name>
    <dbReference type="NCBI Taxonomy" id="1586287"/>
    <lineage>
        <taxon>Bacteria</taxon>
        <taxon>Bacillati</taxon>
        <taxon>Actinomycetota</taxon>
        <taxon>Actinomycetes</taxon>
        <taxon>Pseudonocardiales</taxon>
        <taxon>Pseudonocardiaceae</taxon>
        <taxon>Lentzea</taxon>
    </lineage>
</organism>
<dbReference type="EMBL" id="CP016793">
    <property type="protein sequence ID" value="ANZ35317.1"/>
    <property type="molecule type" value="Genomic_DNA"/>
</dbReference>
<dbReference type="OrthoDB" id="9787478at2"/>
<dbReference type="STRING" id="1586287.BBK82_03680"/>
<name>A0A1B2HC64_9PSEU</name>
<protein>
    <recommendedName>
        <fullName evidence="3">Phage Gp37/Gp68 family protein</fullName>
    </recommendedName>
</protein>
<accession>A0A1B2HC64</accession>
<proteinExistence type="predicted"/>
<reference evidence="1 2" key="1">
    <citation type="submission" date="2016-07" db="EMBL/GenBank/DDBJ databases">
        <title>Complete genome sequence of the Lentzea guizhouensis DHS C013.</title>
        <authorList>
            <person name="Cao C."/>
        </authorList>
    </citation>
    <scope>NUCLEOTIDE SEQUENCE [LARGE SCALE GENOMIC DNA]</scope>
    <source>
        <strain evidence="1 2">DHS C013</strain>
    </source>
</reference>
<dbReference type="AlphaFoldDB" id="A0A1B2HC64"/>